<dbReference type="PROSITE" id="PS01358">
    <property type="entry name" value="ZF_RANBP2_1"/>
    <property type="match status" value="3"/>
</dbReference>
<dbReference type="Pfam" id="PF00515">
    <property type="entry name" value="TPR_1"/>
    <property type="match status" value="1"/>
</dbReference>
<evidence type="ECO:0000256" key="3">
    <source>
        <dbReference type="ARBA" id="ARBA00022448"/>
    </source>
</evidence>
<dbReference type="PANTHER" id="PTHR23138">
    <property type="entry name" value="RAN BINDING PROTEIN"/>
    <property type="match status" value="1"/>
</dbReference>
<feature type="compositionally biased region" description="Low complexity" evidence="26">
    <location>
        <begin position="790"/>
        <end position="806"/>
    </location>
</feature>
<evidence type="ECO:0000256" key="17">
    <source>
        <dbReference type="ARBA" id="ARBA00023136"/>
    </source>
</evidence>
<keyword evidence="25" id="KW-0802">TPR repeat</keyword>
<keyword evidence="18" id="KW-1015">Disulfide bond</keyword>
<dbReference type="GO" id="GO:0051028">
    <property type="term" value="P:mRNA transport"/>
    <property type="evidence" value="ECO:0007669"/>
    <property type="project" value="UniProtKB-KW"/>
</dbReference>
<dbReference type="PRINTS" id="PR00153">
    <property type="entry name" value="CSAPPISMRASE"/>
</dbReference>
<evidence type="ECO:0000256" key="19">
    <source>
        <dbReference type="ARBA" id="ARBA00023242"/>
    </source>
</evidence>
<evidence type="ECO:0000256" key="9">
    <source>
        <dbReference type="ARBA" id="ARBA00022771"/>
    </source>
</evidence>
<dbReference type="SUPFAM" id="SSF48452">
    <property type="entry name" value="TPR-like"/>
    <property type="match status" value="1"/>
</dbReference>
<dbReference type="OrthoDB" id="2357150at2759"/>
<dbReference type="PROSITE" id="PS50293">
    <property type="entry name" value="TPR_REGION"/>
    <property type="match status" value="1"/>
</dbReference>
<evidence type="ECO:0000313" key="31">
    <source>
        <dbReference type="Proteomes" id="UP000314986"/>
    </source>
</evidence>
<evidence type="ECO:0000256" key="10">
    <source>
        <dbReference type="ARBA" id="ARBA00022786"/>
    </source>
</evidence>
<dbReference type="InterPro" id="IPR000156">
    <property type="entry name" value="Ran_bind_dom"/>
</dbReference>
<dbReference type="Pfam" id="PF00641">
    <property type="entry name" value="Zn_ribbon_RanBP"/>
    <property type="match status" value="3"/>
</dbReference>
<dbReference type="Pfam" id="PF12185">
    <property type="entry name" value="IR1-M"/>
    <property type="match status" value="2"/>
</dbReference>
<evidence type="ECO:0000256" key="8">
    <source>
        <dbReference type="ARBA" id="ARBA00022737"/>
    </source>
</evidence>
<dbReference type="GeneTree" id="ENSGT00940000154389"/>
<evidence type="ECO:0000256" key="5">
    <source>
        <dbReference type="ARBA" id="ARBA00022553"/>
    </source>
</evidence>
<dbReference type="GO" id="GO:0031965">
    <property type="term" value="C:nuclear membrane"/>
    <property type="evidence" value="ECO:0007669"/>
    <property type="project" value="UniProtKB-SubCell"/>
</dbReference>
<feature type="compositionally biased region" description="Basic and acidic residues" evidence="26">
    <location>
        <begin position="1900"/>
        <end position="1914"/>
    </location>
</feature>
<keyword evidence="5" id="KW-0597">Phosphoprotein</keyword>
<dbReference type="PROSITE" id="PS50199">
    <property type="entry name" value="ZF_RANBP2_2"/>
    <property type="match status" value="3"/>
</dbReference>
<feature type="domain" description="RanBP2-type" evidence="29">
    <location>
        <begin position="1421"/>
        <end position="1450"/>
    </location>
</feature>
<dbReference type="SMART" id="SM00160">
    <property type="entry name" value="RanBD"/>
    <property type="match status" value="4"/>
</dbReference>
<evidence type="ECO:0000256" key="24">
    <source>
        <dbReference type="PROSITE-ProRule" id="PRU00322"/>
    </source>
</evidence>
<evidence type="ECO:0000256" key="26">
    <source>
        <dbReference type="SAM" id="MobiDB-lite"/>
    </source>
</evidence>
<dbReference type="GO" id="GO:0005643">
    <property type="term" value="C:nuclear pore"/>
    <property type="evidence" value="ECO:0007669"/>
    <property type="project" value="UniProtKB-SubCell"/>
</dbReference>
<feature type="compositionally biased region" description="Acidic residues" evidence="26">
    <location>
        <begin position="1162"/>
        <end position="1174"/>
    </location>
</feature>
<keyword evidence="15" id="KW-0653">Protein transport</keyword>
<proteinExistence type="inferred from homology"/>
<feature type="compositionally biased region" description="Polar residues" evidence="26">
    <location>
        <begin position="842"/>
        <end position="853"/>
    </location>
</feature>
<feature type="domain" description="RanBD1" evidence="28">
    <location>
        <begin position="2023"/>
        <end position="2159"/>
    </location>
</feature>
<reference evidence="30" key="4">
    <citation type="submission" date="2025-08" db="UniProtKB">
        <authorList>
            <consortium name="Ensembl"/>
        </authorList>
    </citation>
    <scope>IDENTIFICATION</scope>
</reference>
<comment type="subcellular location">
    <subcellularLocation>
        <location evidence="1">Nucleus membrane</location>
    </subcellularLocation>
    <subcellularLocation>
        <location evidence="2">Nucleus</location>
        <location evidence="2">Nuclear pore complex</location>
    </subcellularLocation>
</comment>
<reference evidence="31" key="2">
    <citation type="journal article" date="2007" name="PLoS Biol.">
        <title>Survey sequencing and comparative analysis of the elephant shark (Callorhinchus milii) genome.</title>
        <authorList>
            <person name="Venkatesh B."/>
            <person name="Kirkness E.F."/>
            <person name="Loh Y.H."/>
            <person name="Halpern A.L."/>
            <person name="Lee A.P."/>
            <person name="Johnson J."/>
            <person name="Dandona N."/>
            <person name="Viswanathan L.D."/>
            <person name="Tay A."/>
            <person name="Venter J.C."/>
            <person name="Strausberg R.L."/>
            <person name="Brenner S."/>
        </authorList>
    </citation>
    <scope>NUCLEOTIDE SEQUENCE [LARGE SCALE GENOMIC DNA]</scope>
</reference>
<evidence type="ECO:0000256" key="18">
    <source>
        <dbReference type="ARBA" id="ARBA00023157"/>
    </source>
</evidence>
<evidence type="ECO:0000256" key="4">
    <source>
        <dbReference type="ARBA" id="ARBA00022499"/>
    </source>
</evidence>
<feature type="region of interest" description="Disordered" evidence="26">
    <location>
        <begin position="2405"/>
        <end position="2450"/>
    </location>
</feature>
<keyword evidence="7" id="KW-0479">Metal-binding</keyword>
<evidence type="ECO:0000256" key="6">
    <source>
        <dbReference type="ARBA" id="ARBA00022679"/>
    </source>
</evidence>
<evidence type="ECO:0000256" key="13">
    <source>
        <dbReference type="ARBA" id="ARBA00022843"/>
    </source>
</evidence>
<feature type="compositionally biased region" description="Basic and acidic residues" evidence="26">
    <location>
        <begin position="2592"/>
        <end position="2608"/>
    </location>
</feature>
<dbReference type="SMART" id="SM00028">
    <property type="entry name" value="TPR"/>
    <property type="match status" value="1"/>
</dbReference>
<keyword evidence="31" id="KW-1185">Reference proteome</keyword>
<accession>A0A4W3J7R6</accession>
<dbReference type="PROSITE" id="PS50196">
    <property type="entry name" value="RANBD1"/>
    <property type="match status" value="4"/>
</dbReference>
<dbReference type="InterPro" id="IPR022011">
    <property type="entry name" value="IR1-M"/>
</dbReference>
<keyword evidence="8" id="KW-0677">Repeat</keyword>
<dbReference type="InterPro" id="IPR029000">
    <property type="entry name" value="Cyclophilin-like_dom_sf"/>
</dbReference>
<sequence>MMRSKADVERYIDALPLTPRAKSLKGFLFAKLYYEAKEYDLAKRNVSAYLSVQERDPKAHKLLGQIYELEGNYEKAVGCYKRAVELNPVQKDLVLKVAELLVDDGNVIDGRAEYWVEKAANHFPGNAIIYKLKEKLLSKKGHLGWNQLFDLIQSELHNRPDDVHVNIRLVELYCSSGRFDEAVKQCVNIEKRRTLPRSREWYSCMVQSLKKYLGTTNAAGSEKGRWRLMQKELLLAYSNLVLLTLSTRDIRDATEALLSFDHAMYMAKSYITPTVDDLSVAFTEIRGHLYLHAGTLLLKMAQHNEIQWKTAVDLATLCFLIAHQIPRPRMKMIKSEDSRQDLLNWLASDRRSQSGHMLLNLRLGKSDFYKDVVETFANKSGQAALVDELFGNQMPLERFFLANDNIRNIGVDEPDLDELIKYDEASVRLHGGNLQHIVWLGLHQFSLGQLPMLRNWLKQLFPRMPQETSRLDTNAPESICLLDLEIFLLGVIFSSYTQLQDKTDQRSLHQPRCLPLSVNKFLYTDRQRAWWEAVYSLINKKVQPGMSAKLRLLIQRELSTLRALEKHGLQPALLIHWARSLLNTGAGLDSFYDQKEYIGRSVSYWKKVLPFLESVKRNKSIPEPIDPLFMHFHSRDIQVAEVGDYEEEAKIAFATLVVVDGKVDEAVAAFEMINNIVAHWNLALIFHRRAEEYENGDEMTADEQDECKNCFLKCKEYLRKVLNEIEANLAAIEKLPVPVETVRNMLESVNEQIGEYDEVDQLDQEHEDEYSQMAENGTLTHSVAAQIQHSTPSPTKLSSSPTKSYKWSPKTPPRWAEDQRHLLQMICQQVEQLKDEVHELKQNSSNRTASPQSHWPGDGYHDDHLSHHYPGTQNFHGAPLTVATSGPSGFYNQSPAYNSQYLLRTANTTTPTKPPHYGMGGRIPPQQSMYGYQQQTHTPPLQGNSACMYSQEMYGAQLRFESPATGLLSPYGEDFYSHGIQQTSTNPPLPEPGYFTQPSVSTPQIKPVETKGIEFGKFNLNQQMQNDAKTSFVSGQLQSTSAAMFKFNSNFQSNEGDFTFSSPQIKPPASTSASDSLLGILTAGRSVRTDRRGDLSAQEMPSSQGGNAFCLGDGNLSSSFDFALQSKTSFSNKLSNQPFSFKDAGNAPSFEVNTEDRKGGESDAESAPDEEDGPYFDPVVPLPDKVDVKTGEEDEEQLFSNRAKLYRFDTDAKEWKERGIGTVKLLCHKITGKVRLLMRRDQVLKICANHYITADMKLKPNAGSDKSWVWCSLDYADETEKFEQLAIRFKTADEASLFKIKFEEAQSLVKEPILKPSPCSENQHLSSKTSLQDEDRVQATENVTAFTKTGFGEKFNKKAGQWECSCCLVQNEATFSQCVACQEPNPNSKADVTSTVQTASTFKFGLTPDAQAGFGATFVRKEGQWDCGTCLIRNEGNLAKCAACNSPNPNGKDTAGPSTVQSASNFKFGLQNESKKTSAQAGFGPNFARKEGQWDCETCFVRNEANVEACVACQSSNTSNKDAATLSSFTASGHGAGNISSVSNVSESEEFKINFSAGGIKFGSSDSSTAFKVDSSFFKSSGPFSNTGFAFSQTDSIGAFKFGIQEPSKASKGSQPLQESSAALFLKNIAEQQKEREKIGSKTGGETIPVQDTPNKNEEFILGNDSNVFSFADLAKSPDEGYQFGQKDPDFQGFKGVGQQVFCTSRARASSSVENEDDGLYKTEEDDNIHFDPVVHMPEKVDIVTGEEDEVVLYSQRVKLFRFDTETSQWKERGVGILKILQNQSNGRLRILMRREQVFKVCANHWITTTMNLKPLLGSDRAWMWLASDFSDGEAKAERLAAKFKTPELAEDFKIKFEEFQRLLLDIPVQTPHKLLDTGRTARLIQKAEEMKSGLKDLKEFLQDDKGRSPDDRSSVSGGIEASDLVIKPHSESTGPTLEWDNYDLREEALDISASSTTYGTPDTSSPVRKNLFRFGDSPSGFTFSFHPNLSPLKSPKLNQSGLSVGTDEGSEVGQEEEKDVQHFEPVVPLPDLVDVSTGEENEQIIFCHRAKLYRYDKELNQWKERGIGDLKILENYDSKKVRVVMRRDQVLKLCANHWLTPELKIEPMKGTEKAWIWSALDFADGAAKMEQLAVRFKQQEIANSFKDVFEEAKQAQEKETLVMPLSSRENTPRESPCSNIAVSVLEETTKLETKQCDIDIPSPSTAVMLSTDSSETTKKIVFAPKFVFGSYSVEHGFSNGKQCPFTFGGTTTGRETVASEDSTKQEGTGGGFDFSKAAASLTKSTTARLLPSTATTESLETTLSTGDISRNFTFSMPQTGFNFSLFKSNPSAFWTRASVPQCENKDVDEDVQIVFVLTPTPEQEAFAKELQLPPTFFCYKNKPGYVSDDEEDDEDYETAVKRLNGRLYPGDQKKSQADTETDRFSGLLSSDEQREQSNPDESNQPELSENAEEILDTVGGCLRSDDTREQDSSAANLIGTTAVGDDDCILVWEKLPTAEEKSKAERLKLPPTFFCGNGSDTEGEKEEQEDFETEMRKIRDCQHESQDNMISSSTDMTSTDDVSGQFSYVLSTDSEAGPSSSTELVIKTELHATHENRPIDLSTKKDEEPDSTTQGKITFGFDAPSGFSFAELAEKGGEEYAFGNKDSNFKWPGIGGTVFSSPVMSTRGGGDEVDDSDVVTNEDIHFEPIISLPEIETKSGEEEEEILFKERVKLYRWDRDVSQWKERGVGDLKLLYHSQKHCYRVLMRREQVLKVCANHVITEEMELIPLNTSNHAFVWTAADYTDGEAKVEQFAARFKTPELAATYKKKFEECRKALSELLTPQESYVMTLSFASNPVVYFDVRTDHEILGKITMELLANIVPRTAENFRALCTGEKGFGFKNSTFHRVFPEFVCQGGDITKHNGTGGKSIYGEQFEDENFVVRHTCPGLLSMVNCGQNTNNSQFFITLRKAEQLDFKNVAFGYVKDGMDVVRKIESFGSKDGTTSKAIVITDCGQTS</sequence>
<dbReference type="OMA" id="RCIGNHG"/>
<dbReference type="Gene3D" id="1.25.40.10">
    <property type="entry name" value="Tetratricopeptide repeat domain"/>
    <property type="match status" value="1"/>
</dbReference>
<keyword evidence="14" id="KW-0694">RNA-binding</keyword>
<evidence type="ECO:0000256" key="2">
    <source>
        <dbReference type="ARBA" id="ARBA00004567"/>
    </source>
</evidence>
<dbReference type="PROSITE" id="PS50005">
    <property type="entry name" value="TPR"/>
    <property type="match status" value="1"/>
</dbReference>
<dbReference type="SUPFAM" id="SSF50729">
    <property type="entry name" value="PH domain-like"/>
    <property type="match status" value="4"/>
</dbReference>
<evidence type="ECO:0000256" key="1">
    <source>
        <dbReference type="ARBA" id="ARBA00004126"/>
    </source>
</evidence>
<dbReference type="PANTHER" id="PTHR23138:SF87">
    <property type="entry name" value="E3 SUMO-PROTEIN LIGASE RANBP2"/>
    <property type="match status" value="1"/>
</dbReference>
<dbReference type="FunFam" id="2.30.29.30:FF:000018">
    <property type="entry name" value="E3 SUMO-protein ligase RanBP2"/>
    <property type="match status" value="4"/>
</dbReference>
<reference evidence="31" key="1">
    <citation type="journal article" date="2006" name="Science">
        <title>Ancient noncoding elements conserved in the human genome.</title>
        <authorList>
            <person name="Venkatesh B."/>
            <person name="Kirkness E.F."/>
            <person name="Loh Y.H."/>
            <person name="Halpern A.L."/>
            <person name="Lee A.P."/>
            <person name="Johnson J."/>
            <person name="Dandona N."/>
            <person name="Viswanathan L.D."/>
            <person name="Tay A."/>
            <person name="Venter J.C."/>
            <person name="Strausberg R.L."/>
            <person name="Brenner S."/>
        </authorList>
    </citation>
    <scope>NUCLEOTIDE SEQUENCE [LARGE SCALE GENOMIC DNA]</scope>
</reference>
<evidence type="ECO:0000259" key="27">
    <source>
        <dbReference type="PROSITE" id="PS50072"/>
    </source>
</evidence>
<reference evidence="30" key="5">
    <citation type="submission" date="2025-09" db="UniProtKB">
        <authorList>
            <consortium name="Ensembl"/>
        </authorList>
    </citation>
    <scope>IDENTIFICATION</scope>
</reference>
<dbReference type="GO" id="GO:0003755">
    <property type="term" value="F:peptidyl-prolyl cis-trans isomerase activity"/>
    <property type="evidence" value="ECO:0007669"/>
    <property type="project" value="InterPro"/>
</dbReference>
<dbReference type="InterPro" id="IPR011993">
    <property type="entry name" value="PH-like_dom_sf"/>
</dbReference>
<keyword evidence="16" id="KW-0906">Nuclear pore complex</keyword>
<feature type="domain" description="RanBP2-type" evidence="29">
    <location>
        <begin position="1358"/>
        <end position="1387"/>
    </location>
</feature>
<dbReference type="InterPro" id="IPR011990">
    <property type="entry name" value="TPR-like_helical_dom_sf"/>
</dbReference>
<feature type="region of interest" description="Disordered" evidence="26">
    <location>
        <begin position="1137"/>
        <end position="1181"/>
    </location>
</feature>
<evidence type="ECO:0000256" key="11">
    <source>
        <dbReference type="ARBA" id="ARBA00022816"/>
    </source>
</evidence>
<protein>
    <recommendedName>
        <fullName evidence="22">E3 SUMO-protein ligase RanBP2</fullName>
    </recommendedName>
    <alternativeName>
        <fullName evidence="23">Ran-binding protein 2</fullName>
    </alternativeName>
</protein>
<feature type="region of interest" description="Disordered" evidence="26">
    <location>
        <begin position="1089"/>
        <end position="1108"/>
    </location>
</feature>
<dbReference type="STRING" id="7868.ENSCMIP00000038177"/>
<keyword evidence="16" id="KW-0811">Translocation</keyword>
<dbReference type="GO" id="GO:0016740">
    <property type="term" value="F:transferase activity"/>
    <property type="evidence" value="ECO:0007669"/>
    <property type="project" value="UniProtKB-KW"/>
</dbReference>
<keyword evidence="6" id="KW-0808">Transferase</keyword>
<keyword evidence="12" id="KW-0862">Zinc</keyword>
<dbReference type="SUPFAM" id="SSF90209">
    <property type="entry name" value="Ran binding protein zinc finger-like"/>
    <property type="match status" value="3"/>
</dbReference>
<dbReference type="InterPro" id="IPR045255">
    <property type="entry name" value="RanBP1-like"/>
</dbReference>
<evidence type="ECO:0000259" key="28">
    <source>
        <dbReference type="PROSITE" id="PS50196"/>
    </source>
</evidence>
<feature type="domain" description="RanBP2-type" evidence="29">
    <location>
        <begin position="1490"/>
        <end position="1519"/>
    </location>
</feature>
<dbReference type="FunFam" id="2.40.100.10:FF:000020">
    <property type="entry name" value="E3 SUMO-protein ligase RanBP2"/>
    <property type="match status" value="1"/>
</dbReference>
<dbReference type="Pfam" id="PF00160">
    <property type="entry name" value="Pro_isomerase"/>
    <property type="match status" value="1"/>
</dbReference>
<evidence type="ECO:0000256" key="22">
    <source>
        <dbReference type="ARBA" id="ARBA00070141"/>
    </source>
</evidence>
<dbReference type="Gene3D" id="2.40.100.10">
    <property type="entry name" value="Cyclophilin-like"/>
    <property type="match status" value="1"/>
</dbReference>
<dbReference type="GO" id="GO:0015031">
    <property type="term" value="P:protein transport"/>
    <property type="evidence" value="ECO:0007669"/>
    <property type="project" value="UniProtKB-KW"/>
</dbReference>
<dbReference type="GO" id="GO:0005737">
    <property type="term" value="C:cytoplasm"/>
    <property type="evidence" value="ECO:0007669"/>
    <property type="project" value="TreeGrafter"/>
</dbReference>
<keyword evidence="10" id="KW-0833">Ubl conjugation pathway</keyword>
<dbReference type="Proteomes" id="UP000314986">
    <property type="component" value="Unassembled WGS sequence"/>
</dbReference>
<feature type="region of interest" description="Disordered" evidence="26">
    <location>
        <begin position="787"/>
        <end position="814"/>
    </location>
</feature>
<keyword evidence="4" id="KW-1017">Isopeptide bond</keyword>
<keyword evidence="3" id="KW-0813">Transport</keyword>
<evidence type="ECO:0000256" key="14">
    <source>
        <dbReference type="ARBA" id="ARBA00022884"/>
    </source>
</evidence>
<dbReference type="GO" id="GO:0003723">
    <property type="term" value="F:RNA binding"/>
    <property type="evidence" value="ECO:0007669"/>
    <property type="project" value="UniProtKB-KW"/>
</dbReference>
<dbReference type="FunFam" id="4.10.1060.10:FF:000003">
    <property type="entry name" value="E3 SUMO-protein ligase RanBP2"/>
    <property type="match status" value="3"/>
</dbReference>
<evidence type="ECO:0000256" key="16">
    <source>
        <dbReference type="ARBA" id="ARBA00023132"/>
    </source>
</evidence>
<keyword evidence="9 24" id="KW-0863">Zinc-finger</keyword>
<feature type="domain" description="RanBD1" evidence="28">
    <location>
        <begin position="2686"/>
        <end position="2821"/>
    </location>
</feature>
<gene>
    <name evidence="30" type="primary">ranbp2</name>
    <name evidence="30" type="synonym">RANBP2</name>
</gene>
<evidence type="ECO:0000313" key="30">
    <source>
        <dbReference type="Ensembl" id="ENSCMIP00000038177.1"/>
    </source>
</evidence>
<dbReference type="PROSITE" id="PS50072">
    <property type="entry name" value="CSA_PPIASE_2"/>
    <property type="match status" value="1"/>
</dbReference>
<dbReference type="CDD" id="cd13176">
    <property type="entry name" value="RanBD_RanBP2-like"/>
    <property type="match status" value="1"/>
</dbReference>
<dbReference type="SUPFAM" id="SSF50891">
    <property type="entry name" value="Cyclophilin-like"/>
    <property type="match status" value="1"/>
</dbReference>
<evidence type="ECO:0000256" key="20">
    <source>
        <dbReference type="ARBA" id="ARBA00043952"/>
    </source>
</evidence>
<dbReference type="GO" id="GO:0008270">
    <property type="term" value="F:zinc ion binding"/>
    <property type="evidence" value="ECO:0007669"/>
    <property type="project" value="UniProtKB-KW"/>
</dbReference>
<evidence type="ECO:0000256" key="23">
    <source>
        <dbReference type="ARBA" id="ARBA00081161"/>
    </source>
</evidence>
<feature type="domain" description="RanBD1" evidence="28">
    <location>
        <begin position="1730"/>
        <end position="1866"/>
    </location>
</feature>
<name>A0A4W3J7R6_CALMI</name>
<dbReference type="SMART" id="SM00547">
    <property type="entry name" value="ZnF_RBZ"/>
    <property type="match status" value="3"/>
</dbReference>
<dbReference type="Gene3D" id="4.10.1060.10">
    <property type="entry name" value="Zinc finger, RanBP2-type"/>
    <property type="match status" value="3"/>
</dbReference>
<dbReference type="Pfam" id="PF00638">
    <property type="entry name" value="Ran_BP1"/>
    <property type="match status" value="4"/>
</dbReference>
<dbReference type="InterPro" id="IPR036443">
    <property type="entry name" value="Znf_RanBP2_sf"/>
</dbReference>
<feature type="region of interest" description="Disordered" evidence="26">
    <location>
        <begin position="841"/>
        <end position="873"/>
    </location>
</feature>
<evidence type="ECO:0000259" key="29">
    <source>
        <dbReference type="PROSITE" id="PS50199"/>
    </source>
</evidence>
<evidence type="ECO:0000256" key="21">
    <source>
        <dbReference type="ARBA" id="ARBA00061164"/>
    </source>
</evidence>
<feature type="domain" description="PPIase cyclophilin-type" evidence="27">
    <location>
        <begin position="2842"/>
        <end position="2998"/>
    </location>
</feature>
<feature type="region of interest" description="Disordered" evidence="26">
    <location>
        <begin position="2592"/>
        <end position="2614"/>
    </location>
</feature>
<comment type="similarity">
    <text evidence="21">Belongs to the RanBP2 E3 ligase family.</text>
</comment>
<dbReference type="GO" id="GO:0005096">
    <property type="term" value="F:GTPase activator activity"/>
    <property type="evidence" value="ECO:0007669"/>
    <property type="project" value="TreeGrafter"/>
</dbReference>
<feature type="repeat" description="TPR" evidence="25">
    <location>
        <begin position="57"/>
        <end position="90"/>
    </location>
</feature>
<evidence type="ECO:0000256" key="12">
    <source>
        <dbReference type="ARBA" id="ARBA00022833"/>
    </source>
</evidence>
<feature type="region of interest" description="Disordered" evidence="26">
    <location>
        <begin position="1900"/>
        <end position="1923"/>
    </location>
</feature>
<evidence type="ECO:0000256" key="7">
    <source>
        <dbReference type="ARBA" id="ARBA00022723"/>
    </source>
</evidence>
<dbReference type="Ensembl" id="ENSCMIT00000038727.1">
    <property type="protein sequence ID" value="ENSCMIP00000038177.1"/>
    <property type="gene ID" value="ENSCMIG00000016042.1"/>
</dbReference>
<dbReference type="InterPro" id="IPR001876">
    <property type="entry name" value="Znf_RanBP2"/>
</dbReference>
<feature type="domain" description="RanBD1" evidence="28">
    <location>
        <begin position="1175"/>
        <end position="1311"/>
    </location>
</feature>
<dbReference type="InterPro" id="IPR019734">
    <property type="entry name" value="TPR_rpt"/>
</dbReference>
<dbReference type="GeneID" id="103185758"/>
<evidence type="ECO:0000256" key="15">
    <source>
        <dbReference type="ARBA" id="ARBA00022927"/>
    </source>
</evidence>
<keyword evidence="17" id="KW-0472">Membrane</keyword>
<keyword evidence="13" id="KW-0832">Ubl conjugation</keyword>
<keyword evidence="19" id="KW-0539">Nucleus</keyword>
<keyword evidence="11" id="KW-0509">mRNA transport</keyword>
<dbReference type="InParanoid" id="A0A4W3J7R6"/>
<dbReference type="Gene3D" id="2.30.29.30">
    <property type="entry name" value="Pleckstrin-homology domain (PH domain)/Phosphotyrosine-binding domain (PTB)"/>
    <property type="match status" value="4"/>
</dbReference>
<organism evidence="30 31">
    <name type="scientific">Callorhinchus milii</name>
    <name type="common">Ghost shark</name>
    <dbReference type="NCBI Taxonomy" id="7868"/>
    <lineage>
        <taxon>Eukaryota</taxon>
        <taxon>Metazoa</taxon>
        <taxon>Chordata</taxon>
        <taxon>Craniata</taxon>
        <taxon>Vertebrata</taxon>
        <taxon>Chondrichthyes</taxon>
        <taxon>Holocephali</taxon>
        <taxon>Chimaeriformes</taxon>
        <taxon>Callorhinchidae</taxon>
        <taxon>Callorhinchus</taxon>
    </lineage>
</organism>
<dbReference type="CTD" id="5903"/>
<reference evidence="31" key="3">
    <citation type="journal article" date="2014" name="Nature">
        <title>Elephant shark genome provides unique insights into gnathostome evolution.</title>
        <authorList>
            <consortium name="International Elephant Shark Genome Sequencing Consortium"/>
            <person name="Venkatesh B."/>
            <person name="Lee A.P."/>
            <person name="Ravi V."/>
            <person name="Maurya A.K."/>
            <person name="Lian M.M."/>
            <person name="Swann J.B."/>
            <person name="Ohta Y."/>
            <person name="Flajnik M.F."/>
            <person name="Sutoh Y."/>
            <person name="Kasahara M."/>
            <person name="Hoon S."/>
            <person name="Gangu V."/>
            <person name="Roy S.W."/>
            <person name="Irimia M."/>
            <person name="Korzh V."/>
            <person name="Kondrychyn I."/>
            <person name="Lim Z.W."/>
            <person name="Tay B.H."/>
            <person name="Tohari S."/>
            <person name="Kong K.W."/>
            <person name="Ho S."/>
            <person name="Lorente-Galdos B."/>
            <person name="Quilez J."/>
            <person name="Marques-Bonet T."/>
            <person name="Raney B.J."/>
            <person name="Ingham P.W."/>
            <person name="Tay A."/>
            <person name="Hillier L.W."/>
            <person name="Minx P."/>
            <person name="Boehm T."/>
            <person name="Wilson R.K."/>
            <person name="Brenner S."/>
            <person name="Warren W.C."/>
        </authorList>
    </citation>
    <scope>NUCLEOTIDE SEQUENCE [LARGE SCALE GENOMIC DNA]</scope>
</reference>
<comment type="pathway">
    <text evidence="20">Protein modification.</text>
</comment>
<dbReference type="InterPro" id="IPR002130">
    <property type="entry name" value="Cyclophilin-type_PPIase_dom"/>
</dbReference>
<feature type="compositionally biased region" description="Basic and acidic residues" evidence="26">
    <location>
        <begin position="2412"/>
        <end position="2424"/>
    </location>
</feature>
<evidence type="ECO:0000256" key="25">
    <source>
        <dbReference type="PROSITE-ProRule" id="PRU00339"/>
    </source>
</evidence>